<reference evidence="2" key="1">
    <citation type="submission" date="2020-04" db="EMBL/GenBank/DDBJ databases">
        <authorList>
            <person name="Alioto T."/>
            <person name="Alioto T."/>
            <person name="Gomez Garrido J."/>
        </authorList>
    </citation>
    <scope>NUCLEOTIDE SEQUENCE</scope>
    <source>
        <strain evidence="2">A484AB</strain>
    </source>
</reference>
<feature type="compositionally biased region" description="Polar residues" evidence="1">
    <location>
        <begin position="212"/>
        <end position="223"/>
    </location>
</feature>
<dbReference type="Proteomes" id="UP001152795">
    <property type="component" value="Unassembled WGS sequence"/>
</dbReference>
<evidence type="ECO:0000256" key="1">
    <source>
        <dbReference type="SAM" id="MobiDB-lite"/>
    </source>
</evidence>
<gene>
    <name evidence="2" type="ORF">PACLA_8A044009</name>
</gene>
<feature type="region of interest" description="Disordered" evidence="1">
    <location>
        <begin position="211"/>
        <end position="233"/>
    </location>
</feature>
<dbReference type="EMBL" id="CACRXK020012641">
    <property type="protein sequence ID" value="CAB4023721.1"/>
    <property type="molecule type" value="Genomic_DNA"/>
</dbReference>
<dbReference type="AlphaFoldDB" id="A0A7D9J7R0"/>
<feature type="region of interest" description="Disordered" evidence="1">
    <location>
        <begin position="318"/>
        <end position="363"/>
    </location>
</feature>
<feature type="compositionally biased region" description="Basic and acidic residues" evidence="1">
    <location>
        <begin position="318"/>
        <end position="339"/>
    </location>
</feature>
<sequence>MEVWSPANVKLQVALERVQRRATRWILKSKVGEMSYEDRLKTLNLLPLTYDREIRDLVLVYKCIFGHTDLNIEHFVSFIHHNRTRTQNPSLMLKSPYCRTSTFQGSFFKRIVKTWNNVGKIASPEKFASLTIFKSFLHVTYTALVNILVNRPPTTAQRTTYNAGRPRSVPKSSHRTKKVKSNKSESHLVNPVWRPFGKSLSQVRHEIHSGKKTYTTKSGSNLRQDQDCGISDKMPRLPSSAHSLEPWITEQDLEPWIGIPADPNCFVILPSGFHPDANCLPPLQSHEDSLLERPVQEIKKYVPPKILHNYNYMDKVPDAEDKVPGAEDKVPGAEDKVPAAEDLVPGGEDKVPGGEDKVSGGED</sequence>
<comment type="caution">
    <text evidence="2">The sequence shown here is derived from an EMBL/GenBank/DDBJ whole genome shotgun (WGS) entry which is preliminary data.</text>
</comment>
<feature type="compositionally biased region" description="Basic and acidic residues" evidence="1">
    <location>
        <begin position="347"/>
        <end position="363"/>
    </location>
</feature>
<accession>A0A7D9J7R0</accession>
<dbReference type="OrthoDB" id="10045556at2759"/>
<organism evidence="2 3">
    <name type="scientific">Paramuricea clavata</name>
    <name type="common">Red gorgonian</name>
    <name type="synonym">Violescent sea-whip</name>
    <dbReference type="NCBI Taxonomy" id="317549"/>
    <lineage>
        <taxon>Eukaryota</taxon>
        <taxon>Metazoa</taxon>
        <taxon>Cnidaria</taxon>
        <taxon>Anthozoa</taxon>
        <taxon>Octocorallia</taxon>
        <taxon>Malacalcyonacea</taxon>
        <taxon>Plexauridae</taxon>
        <taxon>Paramuricea</taxon>
    </lineage>
</organism>
<protein>
    <submittedName>
        <fullName evidence="2">Uncharacterized protein</fullName>
    </submittedName>
</protein>
<proteinExistence type="predicted"/>
<keyword evidence="3" id="KW-1185">Reference proteome</keyword>
<evidence type="ECO:0000313" key="3">
    <source>
        <dbReference type="Proteomes" id="UP001152795"/>
    </source>
</evidence>
<feature type="region of interest" description="Disordered" evidence="1">
    <location>
        <begin position="156"/>
        <end position="184"/>
    </location>
</feature>
<evidence type="ECO:0000313" key="2">
    <source>
        <dbReference type="EMBL" id="CAB4023721.1"/>
    </source>
</evidence>
<name>A0A7D9J7R0_PARCT</name>
<feature type="compositionally biased region" description="Basic residues" evidence="1">
    <location>
        <begin position="172"/>
        <end position="181"/>
    </location>
</feature>